<feature type="coiled-coil region" evidence="1">
    <location>
        <begin position="403"/>
        <end position="456"/>
    </location>
</feature>
<evidence type="ECO:0000256" key="1">
    <source>
        <dbReference type="SAM" id="Coils"/>
    </source>
</evidence>
<dbReference type="AlphaFoldDB" id="A0A9Q6MUP6"/>
<feature type="region of interest" description="Disordered" evidence="2">
    <location>
        <begin position="619"/>
        <end position="641"/>
    </location>
</feature>
<keyword evidence="3" id="KW-1133">Transmembrane helix</keyword>
<dbReference type="RefSeq" id="WP_073505159.1">
    <property type="nucleotide sequence ID" value="NZ_CP018199.1"/>
</dbReference>
<accession>A0A9Q6MUP6</accession>
<dbReference type="Proteomes" id="UP000241960">
    <property type="component" value="Unassembled WGS sequence"/>
</dbReference>
<evidence type="ECO:0000256" key="2">
    <source>
        <dbReference type="SAM" id="MobiDB-lite"/>
    </source>
</evidence>
<evidence type="ECO:0000313" key="4">
    <source>
        <dbReference type="EMBL" id="PTI74363.1"/>
    </source>
</evidence>
<feature type="transmembrane region" description="Helical" evidence="3">
    <location>
        <begin position="592"/>
        <end position="611"/>
    </location>
</feature>
<proteinExistence type="predicted"/>
<dbReference type="EMBL" id="PZFQ01000042">
    <property type="protein sequence ID" value="PTI74363.1"/>
    <property type="molecule type" value="Genomic_DNA"/>
</dbReference>
<evidence type="ECO:0000313" key="5">
    <source>
        <dbReference type="Proteomes" id="UP000241960"/>
    </source>
</evidence>
<keyword evidence="3" id="KW-0472">Membrane</keyword>
<gene>
    <name evidence="4" type="ORF">BU058_11095</name>
</gene>
<keyword evidence="3" id="KW-0812">Transmembrane</keyword>
<sequence length="641" mass="74168">MGNNVLDISSLDMDHVLAGETDIYIVPIAAPALREGFSKGNAVECFKQILCSSKIVQSFDVTIDHKDEKEPFKIFEDHEYCITDLTSLLNIKENKRLDCNFGLRVYIPSEDQFKLKVINNNILKEANMPDFDISDMSKGLSLDTIGPLKDAIIKLIQERDKKDVNQNTALTNKQKHIKSIKTINNGEDLSDIKLLKDNLYNTLNSLIDKVYLDNEELEFRSIVDNKDYDEKVLPTYKKLEQLTQDDFNQAKNDKLFVLQKKREDVINSIFNQLVTDLWSKSIEADKMRNYKSVDSKYNKYYKEIESKLDDALSVIPNKVKDHTQKLEKSFEADKNDRADKARRDMIERIEREERPLLNNRIREYEKSLTDKANNVYHNQIKVLNADVKNNYELHISKIVDDIIQQHQETIDTKKSELKNIMDQDAATLIQKRTEDVDKLRSEISKLEQDLIHNEKTFNERLELAVDKKVNDYELKDSQMTDEINYLRVELEKAKRENTDKNESIRSKELELQNNRTHLDRLNQQLEQSNQTSLSISARAMEIKQQALSFANNETNQSNFNQVVSPQNIDVGNLLDDDADMAKRYERRKKPTFFTWLGGLFLCAVLGSATLFGSHVANAQDSHEDTPTSVQSSHKAETPKDK</sequence>
<keyword evidence="1" id="KW-0175">Coiled coil</keyword>
<comment type="caution">
    <text evidence="4">The sequence shown here is derived from an EMBL/GenBank/DDBJ whole genome shotgun (WGS) entry which is preliminary data.</text>
</comment>
<name>A0A9Q6MUP6_9STAP</name>
<reference evidence="4 5" key="1">
    <citation type="journal article" date="2016" name="Front. Microbiol.">
        <title>Comprehensive Phylogenetic Analysis of Bovine Non-aureus Staphylococci Species Based on Whole-Genome Sequencing.</title>
        <authorList>
            <person name="Naushad S."/>
            <person name="Barkema H.W."/>
            <person name="Luby C."/>
            <person name="Condas L.A."/>
            <person name="Nobrega D.B."/>
            <person name="Carson D.A."/>
            <person name="De Buck J."/>
        </authorList>
    </citation>
    <scope>NUCLEOTIDE SEQUENCE [LARGE SCALE GENOMIC DNA]</scope>
    <source>
        <strain evidence="4 5">SNUC 1231</strain>
    </source>
</reference>
<feature type="coiled-coil region" evidence="1">
    <location>
        <begin position="483"/>
        <end position="531"/>
    </location>
</feature>
<evidence type="ECO:0000256" key="3">
    <source>
        <dbReference type="SAM" id="Phobius"/>
    </source>
</evidence>
<protein>
    <submittedName>
        <fullName evidence="4">Uncharacterized protein</fullName>
    </submittedName>
</protein>
<organism evidence="4 5">
    <name type="scientific">Staphylococcus succinus</name>
    <dbReference type="NCBI Taxonomy" id="61015"/>
    <lineage>
        <taxon>Bacteria</taxon>
        <taxon>Bacillati</taxon>
        <taxon>Bacillota</taxon>
        <taxon>Bacilli</taxon>
        <taxon>Bacillales</taxon>
        <taxon>Staphylococcaceae</taxon>
        <taxon>Staphylococcus</taxon>
    </lineage>
</organism>